<evidence type="ECO:0000313" key="3">
    <source>
        <dbReference type="Proteomes" id="UP000306912"/>
    </source>
</evidence>
<dbReference type="OrthoDB" id="9816361at2"/>
<dbReference type="Proteomes" id="UP000306912">
    <property type="component" value="Unassembled WGS sequence"/>
</dbReference>
<feature type="transmembrane region" description="Helical" evidence="1">
    <location>
        <begin position="243"/>
        <end position="270"/>
    </location>
</feature>
<reference evidence="2 3" key="1">
    <citation type="submission" date="2019-05" db="EMBL/GenBank/DDBJ databases">
        <title>Culicoidintestinum kansasii gen. nov., sp. nov. from the gastrointestinal tract of the biting midge, Culicoides sonorensis.</title>
        <authorList>
            <person name="Neupane S."/>
            <person name="Ghosh A."/>
            <person name="Gunther S."/>
            <person name="Martin K."/>
            <person name="Zurek L."/>
        </authorList>
    </citation>
    <scope>NUCLEOTIDE SEQUENCE [LARGE SCALE GENOMIC DNA]</scope>
    <source>
        <strain evidence="2 3">CS-1</strain>
    </source>
</reference>
<dbReference type="InParanoid" id="A0A5R8QHP3"/>
<sequence>MKEVNDCPNCGAPLEPLDGKCGYCGYTFLLDEDELNKYPPEIRGRHYRNNGRFEQAVKAYHQWLLGQPANGLAVLEYLEFLVEYSQNQQFKNLPQIFVSSLNMLLYYQTEKRTFADQERAFLWLQHILELIQDTEYVAVDFEDYSYKSSADFFKAQESVILGEPVDQAKYNFYAIKYLQLFMTVFLGDEHAQKCLALPIADEKKMYGQEQLARLLMVEDVLRSRKARALNKEIPGQTDEFELVVVPMAVGFVRIAAFVICIAVAILFLIIGILGSNWYCLILGLIFLLGSIGEYNIYQFKESSRWIIRGISLVSGALLFLVPMIVFGIFLLIDFFAYERSKMMDAKGAEKQWQLYQNVEWLREAYQNRTVTRIEVFKQLIR</sequence>
<dbReference type="AlphaFoldDB" id="A0A5R8QHP3"/>
<keyword evidence="1" id="KW-1133">Transmembrane helix</keyword>
<keyword evidence="1" id="KW-0472">Membrane</keyword>
<dbReference type="EMBL" id="VBWP01000002">
    <property type="protein sequence ID" value="TLG76787.1"/>
    <property type="molecule type" value="Genomic_DNA"/>
</dbReference>
<feature type="transmembrane region" description="Helical" evidence="1">
    <location>
        <begin position="309"/>
        <end position="336"/>
    </location>
</feature>
<feature type="transmembrane region" description="Helical" evidence="1">
    <location>
        <begin position="277"/>
        <end position="297"/>
    </location>
</feature>
<comment type="caution">
    <text evidence="2">The sequence shown here is derived from an EMBL/GenBank/DDBJ whole genome shotgun (WGS) entry which is preliminary data.</text>
</comment>
<proteinExistence type="predicted"/>
<evidence type="ECO:0000256" key="1">
    <source>
        <dbReference type="SAM" id="Phobius"/>
    </source>
</evidence>
<keyword evidence="3" id="KW-1185">Reference proteome</keyword>
<dbReference type="RefSeq" id="WP_138190424.1">
    <property type="nucleotide sequence ID" value="NZ_VBWP01000002.1"/>
</dbReference>
<evidence type="ECO:0000313" key="2">
    <source>
        <dbReference type="EMBL" id="TLG76787.1"/>
    </source>
</evidence>
<protein>
    <submittedName>
        <fullName evidence="2">Zinc ribbon domain-containing protein</fullName>
    </submittedName>
</protein>
<name>A0A5R8QHP3_9FIRM</name>
<keyword evidence="1" id="KW-0812">Transmembrane</keyword>
<accession>A0A5R8QHP3</accession>
<organism evidence="2 3">
    <name type="scientific">Culicoidibacter larvae</name>
    <dbReference type="NCBI Taxonomy" id="2579976"/>
    <lineage>
        <taxon>Bacteria</taxon>
        <taxon>Bacillati</taxon>
        <taxon>Bacillota</taxon>
        <taxon>Culicoidibacteria</taxon>
        <taxon>Culicoidibacterales</taxon>
        <taxon>Culicoidibacteraceae</taxon>
        <taxon>Culicoidibacter</taxon>
    </lineage>
</organism>
<gene>
    <name evidence="2" type="ORF">FEZ08_03995</name>
</gene>